<dbReference type="InterPro" id="IPR029058">
    <property type="entry name" value="AB_hydrolase_fold"/>
</dbReference>
<dbReference type="AlphaFoldDB" id="A0AAE8SXI0"/>
<feature type="chain" id="PRO_5042022844" evidence="3">
    <location>
        <begin position="17"/>
        <end position="233"/>
    </location>
</feature>
<evidence type="ECO:0000256" key="3">
    <source>
        <dbReference type="SAM" id="SignalP"/>
    </source>
</evidence>
<name>A0AAE8SXI0_9PEZI</name>
<dbReference type="PANTHER" id="PTHR33630:SF13">
    <property type="entry name" value="ACETYLXYLAN ESTERASE"/>
    <property type="match status" value="1"/>
</dbReference>
<dbReference type="Gene3D" id="3.40.50.1820">
    <property type="entry name" value="alpha/beta hydrolase"/>
    <property type="match status" value="1"/>
</dbReference>
<gene>
    <name evidence="4" type="ORF">DNG_07498</name>
</gene>
<dbReference type="Proteomes" id="UP001187682">
    <property type="component" value="Unassembled WGS sequence"/>
</dbReference>
<evidence type="ECO:0000256" key="1">
    <source>
        <dbReference type="ARBA" id="ARBA00022801"/>
    </source>
</evidence>
<proteinExistence type="predicted"/>
<dbReference type="SMART" id="SM01110">
    <property type="entry name" value="Cutinase"/>
    <property type="match status" value="1"/>
</dbReference>
<evidence type="ECO:0000313" key="5">
    <source>
        <dbReference type="Proteomes" id="UP001187682"/>
    </source>
</evidence>
<keyword evidence="5" id="KW-1185">Reference proteome</keyword>
<dbReference type="EMBL" id="ONZQ02000011">
    <property type="protein sequence ID" value="SPO04813.1"/>
    <property type="molecule type" value="Genomic_DNA"/>
</dbReference>
<evidence type="ECO:0000313" key="4">
    <source>
        <dbReference type="EMBL" id="SPO04813.1"/>
    </source>
</evidence>
<accession>A0AAE8SXI0</accession>
<reference evidence="4" key="1">
    <citation type="submission" date="2018-03" db="EMBL/GenBank/DDBJ databases">
        <authorList>
            <person name="Guldener U."/>
        </authorList>
    </citation>
    <scope>NUCLEOTIDE SEQUENCE</scope>
</reference>
<comment type="caution">
    <text evidence="4">The sequence shown here is derived from an EMBL/GenBank/DDBJ whole genome shotgun (WGS) entry which is preliminary data.</text>
</comment>
<keyword evidence="1" id="KW-0378">Hydrolase</keyword>
<dbReference type="PANTHER" id="PTHR33630">
    <property type="entry name" value="CUTINASE RV1984C-RELATED-RELATED"/>
    <property type="match status" value="1"/>
</dbReference>
<organism evidence="4 5">
    <name type="scientific">Cephalotrichum gorgonifer</name>
    <dbReference type="NCBI Taxonomy" id="2041049"/>
    <lineage>
        <taxon>Eukaryota</taxon>
        <taxon>Fungi</taxon>
        <taxon>Dikarya</taxon>
        <taxon>Ascomycota</taxon>
        <taxon>Pezizomycotina</taxon>
        <taxon>Sordariomycetes</taxon>
        <taxon>Hypocreomycetidae</taxon>
        <taxon>Microascales</taxon>
        <taxon>Microascaceae</taxon>
        <taxon>Cephalotrichum</taxon>
    </lineage>
</organism>
<sequence length="233" mass="23590">MVSLTASILLAAGAIASPMEHVARQGNCPSIHIFGARETTAPAGMGTAGGIVQSIIQAHPGATSEAIDYPACGGQGQCGGIQYGDSARAGTAAAAAAVNAFNAKCPDTQLVLVGYSQGGQIFDNAYCGGGDSNSGISDTSIPINAAAQAMVKAAILCGDPRHIPGLAYAVGTCNASGFAPRPNGFVCPHADNVQLYCDAQDPYCCNGNDANHHQQYGNIYAAQILEFVNARLS</sequence>
<protein>
    <submittedName>
        <fullName evidence="4">Probable acetylxylan esterase</fullName>
    </submittedName>
</protein>
<dbReference type="SUPFAM" id="SSF53474">
    <property type="entry name" value="alpha/beta-Hydrolases"/>
    <property type="match status" value="1"/>
</dbReference>
<evidence type="ECO:0000256" key="2">
    <source>
        <dbReference type="ARBA" id="ARBA00023157"/>
    </source>
</evidence>
<dbReference type="GO" id="GO:0052689">
    <property type="term" value="F:carboxylic ester hydrolase activity"/>
    <property type="evidence" value="ECO:0007669"/>
    <property type="project" value="UniProtKB-ARBA"/>
</dbReference>
<keyword evidence="3" id="KW-0732">Signal</keyword>
<keyword evidence="2" id="KW-1015">Disulfide bond</keyword>
<feature type="signal peptide" evidence="3">
    <location>
        <begin position="1"/>
        <end position="16"/>
    </location>
</feature>
<dbReference type="InterPro" id="IPR000675">
    <property type="entry name" value="Cutinase/axe"/>
</dbReference>
<dbReference type="Pfam" id="PF01083">
    <property type="entry name" value="Cutinase"/>
    <property type="match status" value="1"/>
</dbReference>